<evidence type="ECO:0000313" key="5">
    <source>
        <dbReference type="EMBL" id="SDC85149.1"/>
    </source>
</evidence>
<dbReference type="RefSeq" id="WP_092081161.1">
    <property type="nucleotide sequence ID" value="NZ_FMZW01000005.1"/>
</dbReference>
<dbReference type="Pfam" id="PF12833">
    <property type="entry name" value="HTH_18"/>
    <property type="match status" value="1"/>
</dbReference>
<dbReference type="InterPro" id="IPR018060">
    <property type="entry name" value="HTH_AraC"/>
</dbReference>
<dbReference type="AlphaFoldDB" id="A0A1G6PYH4"/>
<gene>
    <name evidence="5" type="ORF">SAMN05216337_1005209</name>
</gene>
<name>A0A1G6PYH4_9BRAD</name>
<keyword evidence="1" id="KW-0805">Transcription regulation</keyword>
<proteinExistence type="predicted"/>
<keyword evidence="3" id="KW-0804">Transcription</keyword>
<dbReference type="EMBL" id="FMZW01000005">
    <property type="protein sequence ID" value="SDC85149.1"/>
    <property type="molecule type" value="Genomic_DNA"/>
</dbReference>
<feature type="domain" description="HTH araC/xylS-type" evidence="4">
    <location>
        <begin position="164"/>
        <end position="266"/>
    </location>
</feature>
<organism evidence="5 6">
    <name type="scientific">Bradyrhizobium brasilense</name>
    <dbReference type="NCBI Taxonomy" id="1419277"/>
    <lineage>
        <taxon>Bacteria</taxon>
        <taxon>Pseudomonadati</taxon>
        <taxon>Pseudomonadota</taxon>
        <taxon>Alphaproteobacteria</taxon>
        <taxon>Hyphomicrobiales</taxon>
        <taxon>Nitrobacteraceae</taxon>
        <taxon>Bradyrhizobium</taxon>
    </lineage>
</organism>
<dbReference type="PROSITE" id="PS01124">
    <property type="entry name" value="HTH_ARAC_FAMILY_2"/>
    <property type="match status" value="1"/>
</dbReference>
<accession>A0A1G6PYH4</accession>
<reference evidence="5 6" key="1">
    <citation type="submission" date="2016-10" db="EMBL/GenBank/DDBJ databases">
        <authorList>
            <person name="de Groot N.N."/>
        </authorList>
    </citation>
    <scope>NUCLEOTIDE SEQUENCE [LARGE SCALE GENOMIC DNA]</scope>
    <source>
        <strain evidence="5 6">R5</strain>
    </source>
</reference>
<dbReference type="Proteomes" id="UP000199245">
    <property type="component" value="Unassembled WGS sequence"/>
</dbReference>
<protein>
    <submittedName>
        <fullName evidence="5">AraC-type DNA-binding protein</fullName>
    </submittedName>
</protein>
<evidence type="ECO:0000256" key="3">
    <source>
        <dbReference type="ARBA" id="ARBA00023163"/>
    </source>
</evidence>
<evidence type="ECO:0000256" key="2">
    <source>
        <dbReference type="ARBA" id="ARBA00023125"/>
    </source>
</evidence>
<evidence type="ECO:0000259" key="4">
    <source>
        <dbReference type="PROSITE" id="PS01124"/>
    </source>
</evidence>
<dbReference type="SMART" id="SM00342">
    <property type="entry name" value="HTH_ARAC"/>
    <property type="match status" value="1"/>
</dbReference>
<dbReference type="Gene3D" id="1.10.10.60">
    <property type="entry name" value="Homeodomain-like"/>
    <property type="match status" value="1"/>
</dbReference>
<keyword evidence="2 5" id="KW-0238">DNA-binding</keyword>
<dbReference type="GO" id="GO:0003700">
    <property type="term" value="F:DNA-binding transcription factor activity"/>
    <property type="evidence" value="ECO:0007669"/>
    <property type="project" value="InterPro"/>
</dbReference>
<sequence>MAESTSPLAFDLAQRLPWPRLAGLIVRITGYRETATGRFAQRQTAPLIVPLIISFGSPFLIALSREPSAADRQLSFAAGLHAGPVYIESDGRAACVQVDFTPLGAYSFFGGVVTDLVGRMVDIDDVLGHDGRRLREQLGAVTCWQRRFDLIEAFVLRRAGHMPSPEIAFAYRKLARSAGAISITALADEIGWSRKHLAGRFRSELGLAPKSLARMMRFHRASRLAQSGAALGWAGIAAESGYADQAHLAREFVEFAGEPPTAWARRQALTDRRLVHAGDGLADW</sequence>
<dbReference type="PANTHER" id="PTHR46796:SF15">
    <property type="entry name" value="BLL1074 PROTEIN"/>
    <property type="match status" value="1"/>
</dbReference>
<evidence type="ECO:0000313" key="6">
    <source>
        <dbReference type="Proteomes" id="UP000199245"/>
    </source>
</evidence>
<evidence type="ECO:0000256" key="1">
    <source>
        <dbReference type="ARBA" id="ARBA00023015"/>
    </source>
</evidence>
<dbReference type="GO" id="GO:0043565">
    <property type="term" value="F:sequence-specific DNA binding"/>
    <property type="evidence" value="ECO:0007669"/>
    <property type="project" value="InterPro"/>
</dbReference>
<dbReference type="InterPro" id="IPR050204">
    <property type="entry name" value="AraC_XylS_family_regulators"/>
</dbReference>
<dbReference type="PANTHER" id="PTHR46796">
    <property type="entry name" value="HTH-TYPE TRANSCRIPTIONAL ACTIVATOR RHAS-RELATED"/>
    <property type="match status" value="1"/>
</dbReference>